<dbReference type="PANTHER" id="PTHR30269">
    <property type="entry name" value="TRANSMEMBRANE PROTEIN YFCA"/>
    <property type="match status" value="1"/>
</dbReference>
<dbReference type="Proteomes" id="UP000676325">
    <property type="component" value="Unassembled WGS sequence"/>
</dbReference>
<dbReference type="PANTHER" id="PTHR30269:SF0">
    <property type="entry name" value="MEMBRANE TRANSPORTER PROTEIN YFCA-RELATED"/>
    <property type="match status" value="1"/>
</dbReference>
<accession>A0A941EIB5</accession>
<comment type="caution">
    <text evidence="9">The sequence shown here is derived from an EMBL/GenBank/DDBJ whole genome shotgun (WGS) entry which is preliminary data.</text>
</comment>
<dbReference type="InterPro" id="IPR052017">
    <property type="entry name" value="TSUP"/>
</dbReference>
<dbReference type="RefSeq" id="WP_212522171.1">
    <property type="nucleotide sequence ID" value="NZ_JAGSOH010000179.1"/>
</dbReference>
<keyword evidence="4 8" id="KW-1003">Cell membrane</keyword>
<feature type="transmembrane region" description="Helical" evidence="8">
    <location>
        <begin position="229"/>
        <end position="249"/>
    </location>
</feature>
<feature type="transmembrane region" description="Helical" evidence="8">
    <location>
        <begin position="187"/>
        <end position="217"/>
    </location>
</feature>
<reference evidence="9" key="1">
    <citation type="submission" date="2021-04" db="EMBL/GenBank/DDBJ databases">
        <title>Genome based classification of Actinospica acidithermotolerans sp. nov., an actinobacterium isolated from an Indonesian hot spring.</title>
        <authorList>
            <person name="Kusuma A.B."/>
            <person name="Putra K.E."/>
            <person name="Nafisah S."/>
            <person name="Loh J."/>
            <person name="Nouioui I."/>
            <person name="Goodfellow M."/>
        </authorList>
    </citation>
    <scope>NUCLEOTIDE SEQUENCE</scope>
    <source>
        <strain evidence="9">MGRD01-02</strain>
    </source>
</reference>
<dbReference type="GO" id="GO:0005886">
    <property type="term" value="C:plasma membrane"/>
    <property type="evidence" value="ECO:0007669"/>
    <property type="project" value="UniProtKB-SubCell"/>
</dbReference>
<organism evidence="9 10">
    <name type="scientific">Actinospica acidithermotolerans</name>
    <dbReference type="NCBI Taxonomy" id="2828514"/>
    <lineage>
        <taxon>Bacteria</taxon>
        <taxon>Bacillati</taxon>
        <taxon>Actinomycetota</taxon>
        <taxon>Actinomycetes</taxon>
        <taxon>Catenulisporales</taxon>
        <taxon>Actinospicaceae</taxon>
        <taxon>Actinospica</taxon>
    </lineage>
</organism>
<evidence type="ECO:0000256" key="2">
    <source>
        <dbReference type="ARBA" id="ARBA00009142"/>
    </source>
</evidence>
<evidence type="ECO:0000256" key="7">
    <source>
        <dbReference type="ARBA" id="ARBA00023136"/>
    </source>
</evidence>
<dbReference type="EMBL" id="JAGSOH010000179">
    <property type="protein sequence ID" value="MBR7831052.1"/>
    <property type="molecule type" value="Genomic_DNA"/>
</dbReference>
<feature type="transmembrane region" description="Helical" evidence="8">
    <location>
        <begin position="137"/>
        <end position="167"/>
    </location>
</feature>
<gene>
    <name evidence="9" type="ORF">KDK95_32405</name>
</gene>
<keyword evidence="7 8" id="KW-0472">Membrane</keyword>
<keyword evidence="5 8" id="KW-0812">Transmembrane</keyword>
<comment type="subcellular location">
    <subcellularLocation>
        <location evidence="1 8">Cell membrane</location>
        <topology evidence="1 8">Multi-pass membrane protein</topology>
    </subcellularLocation>
</comment>
<protein>
    <recommendedName>
        <fullName evidence="8">Probable membrane transporter protein</fullName>
    </recommendedName>
</protein>
<evidence type="ECO:0000256" key="3">
    <source>
        <dbReference type="ARBA" id="ARBA00022448"/>
    </source>
</evidence>
<evidence type="ECO:0000256" key="4">
    <source>
        <dbReference type="ARBA" id="ARBA00022475"/>
    </source>
</evidence>
<evidence type="ECO:0000256" key="8">
    <source>
        <dbReference type="RuleBase" id="RU363041"/>
    </source>
</evidence>
<evidence type="ECO:0000313" key="9">
    <source>
        <dbReference type="EMBL" id="MBR7831052.1"/>
    </source>
</evidence>
<keyword evidence="3" id="KW-0813">Transport</keyword>
<dbReference type="Pfam" id="PF01925">
    <property type="entry name" value="TauE"/>
    <property type="match status" value="1"/>
</dbReference>
<keyword evidence="10" id="KW-1185">Reference proteome</keyword>
<evidence type="ECO:0000256" key="6">
    <source>
        <dbReference type="ARBA" id="ARBA00022989"/>
    </source>
</evidence>
<name>A0A941EIB5_9ACTN</name>
<sequence>MTFADALILLAAGVLGGLASTIASVASVVSYPVLLVLGLPPLAANVTNTVSLVLTGVGSVLGSRPELAGQRSRVRRLGLITALGGAAGAAVLLIAPGRAFAVVVPVLIGGASVALLAQPAIRRLAPSAHSENSAWRLACVFAVAVYAGYFGAAGGVLMLAVLGTMLAEPLVRINAVKNAISGIANGVAAILFAVFAPVHWTYVPLLAVGFLVGGYIGPRLIRHVPVQPLRLFIAAAGLALAVKLGLSAYR</sequence>
<feature type="transmembrane region" description="Helical" evidence="8">
    <location>
        <begin position="100"/>
        <end position="117"/>
    </location>
</feature>
<proteinExistence type="inferred from homology"/>
<keyword evidence="6 8" id="KW-1133">Transmembrane helix</keyword>
<evidence type="ECO:0000313" key="10">
    <source>
        <dbReference type="Proteomes" id="UP000676325"/>
    </source>
</evidence>
<dbReference type="InterPro" id="IPR002781">
    <property type="entry name" value="TM_pro_TauE-like"/>
</dbReference>
<feature type="transmembrane region" description="Helical" evidence="8">
    <location>
        <begin position="74"/>
        <end position="94"/>
    </location>
</feature>
<comment type="similarity">
    <text evidence="2 8">Belongs to the 4-toluene sulfonate uptake permease (TSUP) (TC 2.A.102) family.</text>
</comment>
<feature type="transmembrane region" description="Helical" evidence="8">
    <location>
        <begin position="42"/>
        <end position="62"/>
    </location>
</feature>
<evidence type="ECO:0000256" key="5">
    <source>
        <dbReference type="ARBA" id="ARBA00022692"/>
    </source>
</evidence>
<evidence type="ECO:0000256" key="1">
    <source>
        <dbReference type="ARBA" id="ARBA00004651"/>
    </source>
</evidence>
<dbReference type="AlphaFoldDB" id="A0A941EIB5"/>